<evidence type="ECO:0000313" key="5">
    <source>
        <dbReference type="EMBL" id="KZT26871.1"/>
    </source>
</evidence>
<dbReference type="GO" id="GO:0045717">
    <property type="term" value="P:negative regulation of fatty acid biosynthetic process"/>
    <property type="evidence" value="ECO:0007669"/>
    <property type="project" value="TreeGrafter"/>
</dbReference>
<dbReference type="SUPFAM" id="SSF50978">
    <property type="entry name" value="WD40 repeat-like"/>
    <property type="match status" value="1"/>
</dbReference>
<dbReference type="STRING" id="1314782.A0A165TM21"/>
<dbReference type="PANTHER" id="PTHR15574">
    <property type="entry name" value="WD REPEAT DOMAIN-CONTAINING FAMILY"/>
    <property type="match status" value="1"/>
</dbReference>
<evidence type="ECO:0000256" key="3">
    <source>
        <dbReference type="PROSITE-ProRule" id="PRU00221"/>
    </source>
</evidence>
<evidence type="ECO:0000256" key="2">
    <source>
        <dbReference type="ARBA" id="ARBA00022737"/>
    </source>
</evidence>
<dbReference type="Proteomes" id="UP000076761">
    <property type="component" value="Unassembled WGS sequence"/>
</dbReference>
<keyword evidence="6" id="KW-1185">Reference proteome</keyword>
<keyword evidence="1 3" id="KW-0853">WD repeat</keyword>
<dbReference type="EMBL" id="KV425564">
    <property type="protein sequence ID" value="KZT26871.1"/>
    <property type="molecule type" value="Genomic_DNA"/>
</dbReference>
<name>A0A165TM21_9AGAM</name>
<dbReference type="InterPro" id="IPR036322">
    <property type="entry name" value="WD40_repeat_dom_sf"/>
</dbReference>
<dbReference type="PANTHER" id="PTHR15574:SF40">
    <property type="entry name" value="WD AND TETRATRICOPEPTIDE REPEATS PROTEIN 1"/>
    <property type="match status" value="1"/>
</dbReference>
<feature type="compositionally biased region" description="Polar residues" evidence="4">
    <location>
        <begin position="1"/>
        <end position="19"/>
    </location>
</feature>
<reference evidence="5 6" key="1">
    <citation type="journal article" date="2016" name="Mol. Biol. Evol.">
        <title>Comparative Genomics of Early-Diverging Mushroom-Forming Fungi Provides Insights into the Origins of Lignocellulose Decay Capabilities.</title>
        <authorList>
            <person name="Nagy L.G."/>
            <person name="Riley R."/>
            <person name="Tritt A."/>
            <person name="Adam C."/>
            <person name="Daum C."/>
            <person name="Floudas D."/>
            <person name="Sun H."/>
            <person name="Yadav J.S."/>
            <person name="Pangilinan J."/>
            <person name="Larsson K.H."/>
            <person name="Matsuura K."/>
            <person name="Barry K."/>
            <person name="Labutti K."/>
            <person name="Kuo R."/>
            <person name="Ohm R.A."/>
            <person name="Bhattacharya S.S."/>
            <person name="Shirouzu T."/>
            <person name="Yoshinaga Y."/>
            <person name="Martin F.M."/>
            <person name="Grigoriev I.V."/>
            <person name="Hibbett D.S."/>
        </authorList>
    </citation>
    <scope>NUCLEOTIDE SEQUENCE [LARGE SCALE GENOMIC DNA]</scope>
    <source>
        <strain evidence="5 6">HHB14362 ss-1</strain>
    </source>
</reference>
<protein>
    <submittedName>
        <fullName evidence="5">WD40 repeat-like protein</fullName>
    </submittedName>
</protein>
<evidence type="ECO:0000256" key="1">
    <source>
        <dbReference type="ARBA" id="ARBA00022574"/>
    </source>
</evidence>
<dbReference type="PROSITE" id="PS50294">
    <property type="entry name" value="WD_REPEATS_REGION"/>
    <property type="match status" value="1"/>
</dbReference>
<dbReference type="GO" id="GO:0005737">
    <property type="term" value="C:cytoplasm"/>
    <property type="evidence" value="ECO:0007669"/>
    <property type="project" value="TreeGrafter"/>
</dbReference>
<dbReference type="FunCoup" id="A0A165TM21">
    <property type="interactions" value="61"/>
</dbReference>
<feature type="repeat" description="WD" evidence="3">
    <location>
        <begin position="63"/>
        <end position="104"/>
    </location>
</feature>
<feature type="compositionally biased region" description="Acidic residues" evidence="4">
    <location>
        <begin position="400"/>
        <end position="415"/>
    </location>
</feature>
<feature type="region of interest" description="Disordered" evidence="4">
    <location>
        <begin position="344"/>
        <end position="421"/>
    </location>
</feature>
<dbReference type="PROSITE" id="PS50082">
    <property type="entry name" value="WD_REPEATS_2"/>
    <property type="match status" value="1"/>
</dbReference>
<gene>
    <name evidence="5" type="ORF">NEOLEDRAFT_1061991</name>
</gene>
<dbReference type="InterPro" id="IPR045151">
    <property type="entry name" value="DCAF8"/>
</dbReference>
<evidence type="ECO:0000256" key="4">
    <source>
        <dbReference type="SAM" id="MobiDB-lite"/>
    </source>
</evidence>
<feature type="compositionally biased region" description="Acidic residues" evidence="4">
    <location>
        <begin position="366"/>
        <end position="378"/>
    </location>
</feature>
<feature type="region of interest" description="Disordered" evidence="4">
    <location>
        <begin position="1"/>
        <end position="21"/>
    </location>
</feature>
<evidence type="ECO:0000313" key="6">
    <source>
        <dbReference type="Proteomes" id="UP000076761"/>
    </source>
</evidence>
<dbReference type="OrthoDB" id="2414538at2759"/>
<dbReference type="Pfam" id="PF00400">
    <property type="entry name" value="WD40"/>
    <property type="match status" value="2"/>
</dbReference>
<keyword evidence="2" id="KW-0677">Repeat</keyword>
<dbReference type="InParanoid" id="A0A165TM21"/>
<dbReference type="SMART" id="SM00320">
    <property type="entry name" value="WD40"/>
    <property type="match status" value="5"/>
</dbReference>
<accession>A0A165TM21</accession>
<dbReference type="InterPro" id="IPR015943">
    <property type="entry name" value="WD40/YVTN_repeat-like_dom_sf"/>
</dbReference>
<sequence>MENASTSSDAPNVNHTSAPSLGIPLLATGDLPYASRAERWKRSTLSYALHDTWDRERVLGDEDSGHTGCVNALSWAQGGDTLLSGGDDRTVRFWRIDPTDSSSDYPFACVAVIKTGHRGNIFNNQMLPYSSRIATVSGDSQVRVFDITEATGHATPRGRETEYNTGEACIRVFRCHSGATKRIVTEESPDTFLTVSEDGTVRQNDLRHPHVCGSDSCPPPLIRLRHDLYSIGVSPLTPYQFVVAGESPYGYLFDRRQVGRSLQEEAGVPDSIEDLARCVRRFSRKHRRGERKKGREYISGVRMAESNGHEVLMTYGGEALYLFSTLDDAGTANKWLGKRARSSILTPNPKRSRSDGGTPESTWSSDEMDMDSDVEMVDDPPARPNEVNLVGLSPRREADAESNAEEEEEDEDEYKDPDPHTDVPVIYPRTRFAGHCNVETIKDVNFLGPDDDFVASGSDDGNFFVWEKSTGKLHGIYEGDGSVVNVIEDHPNLPLIAVSGIDTTVKLFAPGHGRSQWSRMQNADSIMNQNRQASRASRSHLRVNLGQLLLHYNMALPGAVEEGGTGGPTCTFQ</sequence>
<dbReference type="Gene3D" id="2.130.10.10">
    <property type="entry name" value="YVTN repeat-like/Quinoprotein amine dehydrogenase"/>
    <property type="match status" value="2"/>
</dbReference>
<dbReference type="GO" id="GO:0080008">
    <property type="term" value="C:Cul4-RING E3 ubiquitin ligase complex"/>
    <property type="evidence" value="ECO:0007669"/>
    <property type="project" value="TreeGrafter"/>
</dbReference>
<proteinExistence type="predicted"/>
<dbReference type="InterPro" id="IPR001680">
    <property type="entry name" value="WD40_rpt"/>
</dbReference>
<organism evidence="5 6">
    <name type="scientific">Neolentinus lepideus HHB14362 ss-1</name>
    <dbReference type="NCBI Taxonomy" id="1314782"/>
    <lineage>
        <taxon>Eukaryota</taxon>
        <taxon>Fungi</taxon>
        <taxon>Dikarya</taxon>
        <taxon>Basidiomycota</taxon>
        <taxon>Agaricomycotina</taxon>
        <taxon>Agaricomycetes</taxon>
        <taxon>Gloeophyllales</taxon>
        <taxon>Gloeophyllaceae</taxon>
        <taxon>Neolentinus</taxon>
    </lineage>
</organism>
<dbReference type="AlphaFoldDB" id="A0A165TM21"/>